<dbReference type="InterPro" id="IPR029055">
    <property type="entry name" value="Ntn_hydrolases_N"/>
</dbReference>
<dbReference type="InParanoid" id="A0A068TXS8"/>
<dbReference type="GO" id="GO:0005839">
    <property type="term" value="C:proteasome core complex"/>
    <property type="evidence" value="ECO:0007669"/>
    <property type="project" value="InterPro"/>
</dbReference>
<dbReference type="STRING" id="49390.A0A068TXS8"/>
<dbReference type="Gene3D" id="3.60.20.10">
    <property type="entry name" value="Glutamine Phosphoribosylpyrophosphate, subunit 1, domain 1"/>
    <property type="match status" value="1"/>
</dbReference>
<name>A0A068TXS8_COFCA</name>
<dbReference type="InterPro" id="IPR001353">
    <property type="entry name" value="Proteasome_sua/b"/>
</dbReference>
<dbReference type="Gramene" id="CDP00872">
    <property type="protein sequence ID" value="CDP00872"/>
    <property type="gene ID" value="GSCOC_T00034306001"/>
</dbReference>
<dbReference type="Pfam" id="PF00227">
    <property type="entry name" value="Proteasome"/>
    <property type="match status" value="1"/>
</dbReference>
<proteinExistence type="predicted"/>
<evidence type="ECO:0000313" key="1">
    <source>
        <dbReference type="EMBL" id="CDP00872.1"/>
    </source>
</evidence>
<evidence type="ECO:0000313" key="2">
    <source>
        <dbReference type="Proteomes" id="UP000295252"/>
    </source>
</evidence>
<accession>A0A068TXS8</accession>
<dbReference type="GO" id="GO:0051603">
    <property type="term" value="P:proteolysis involved in protein catabolic process"/>
    <property type="evidence" value="ECO:0007669"/>
    <property type="project" value="InterPro"/>
</dbReference>
<protein>
    <submittedName>
        <fullName evidence="1">Uncharacterized protein</fullName>
    </submittedName>
</protein>
<organism evidence="1 2">
    <name type="scientific">Coffea canephora</name>
    <name type="common">Robusta coffee</name>
    <dbReference type="NCBI Taxonomy" id="49390"/>
    <lineage>
        <taxon>Eukaryota</taxon>
        <taxon>Viridiplantae</taxon>
        <taxon>Streptophyta</taxon>
        <taxon>Embryophyta</taxon>
        <taxon>Tracheophyta</taxon>
        <taxon>Spermatophyta</taxon>
        <taxon>Magnoliopsida</taxon>
        <taxon>eudicotyledons</taxon>
        <taxon>Gunneridae</taxon>
        <taxon>Pentapetalae</taxon>
        <taxon>asterids</taxon>
        <taxon>lamiids</taxon>
        <taxon>Gentianales</taxon>
        <taxon>Rubiaceae</taxon>
        <taxon>Ixoroideae</taxon>
        <taxon>Gardenieae complex</taxon>
        <taxon>Bertiereae - Coffeeae clade</taxon>
        <taxon>Coffeeae</taxon>
        <taxon>Coffea</taxon>
    </lineage>
</organism>
<dbReference type="Proteomes" id="UP000295252">
    <property type="component" value="Chromosome II"/>
</dbReference>
<dbReference type="AlphaFoldDB" id="A0A068TXS8"/>
<sequence>MLVWTWHQFTCVVEPDYSSAKSGHFTGPHLHTIYPHGSKDTLPFATMGNGSLVAMAVFESNYREGLTRDEGVQVVAEANPSYNSQVSTPSENGLLRKKATVYRLMAFQFCAFSRTRAI</sequence>
<keyword evidence="2" id="KW-1185">Reference proteome</keyword>
<dbReference type="SUPFAM" id="SSF56235">
    <property type="entry name" value="N-terminal nucleophile aminohydrolases (Ntn hydrolases)"/>
    <property type="match status" value="1"/>
</dbReference>
<dbReference type="EMBL" id="HG739090">
    <property type="protein sequence ID" value="CDP00872.1"/>
    <property type="molecule type" value="Genomic_DNA"/>
</dbReference>
<reference evidence="2" key="1">
    <citation type="journal article" date="2014" name="Science">
        <title>The coffee genome provides insight into the convergent evolution of caffeine biosynthesis.</title>
        <authorList>
            <person name="Denoeud F."/>
            <person name="Carretero-Paulet L."/>
            <person name="Dereeper A."/>
            <person name="Droc G."/>
            <person name="Guyot R."/>
            <person name="Pietrella M."/>
            <person name="Zheng C."/>
            <person name="Alberti A."/>
            <person name="Anthony F."/>
            <person name="Aprea G."/>
            <person name="Aury J.M."/>
            <person name="Bento P."/>
            <person name="Bernard M."/>
            <person name="Bocs S."/>
            <person name="Campa C."/>
            <person name="Cenci A."/>
            <person name="Combes M.C."/>
            <person name="Crouzillat D."/>
            <person name="Da Silva C."/>
            <person name="Daddiego L."/>
            <person name="De Bellis F."/>
            <person name="Dussert S."/>
            <person name="Garsmeur O."/>
            <person name="Gayraud T."/>
            <person name="Guignon V."/>
            <person name="Jahn K."/>
            <person name="Jamilloux V."/>
            <person name="Joet T."/>
            <person name="Labadie K."/>
            <person name="Lan T."/>
            <person name="Leclercq J."/>
            <person name="Lepelley M."/>
            <person name="Leroy T."/>
            <person name="Li L.T."/>
            <person name="Librado P."/>
            <person name="Lopez L."/>
            <person name="Munoz A."/>
            <person name="Noel B."/>
            <person name="Pallavicini A."/>
            <person name="Perrotta G."/>
            <person name="Poncet V."/>
            <person name="Pot D."/>
            <person name="Priyono X."/>
            <person name="Rigoreau M."/>
            <person name="Rouard M."/>
            <person name="Rozas J."/>
            <person name="Tranchant-Dubreuil C."/>
            <person name="VanBuren R."/>
            <person name="Zhang Q."/>
            <person name="Andrade A.C."/>
            <person name="Argout X."/>
            <person name="Bertrand B."/>
            <person name="de Kochko A."/>
            <person name="Graziosi G."/>
            <person name="Henry R.J."/>
            <person name="Jayarama X."/>
            <person name="Ming R."/>
            <person name="Nagai C."/>
            <person name="Rounsley S."/>
            <person name="Sankoff D."/>
            <person name="Giuliano G."/>
            <person name="Albert V.A."/>
            <person name="Wincker P."/>
            <person name="Lashermes P."/>
        </authorList>
    </citation>
    <scope>NUCLEOTIDE SEQUENCE [LARGE SCALE GENOMIC DNA]</scope>
    <source>
        <strain evidence="2">cv. DH200-94</strain>
    </source>
</reference>
<gene>
    <name evidence="1" type="ORF">GSCOC_T00034306001</name>
</gene>